<dbReference type="Proteomes" id="UP000177097">
    <property type="component" value="Unassembled WGS sequence"/>
</dbReference>
<gene>
    <name evidence="3" type="ORF">A3C17_03215</name>
</gene>
<keyword evidence="1" id="KW-1133">Transmembrane helix</keyword>
<proteinExistence type="predicted"/>
<evidence type="ECO:0000313" key="3">
    <source>
        <dbReference type="EMBL" id="OGL70246.1"/>
    </source>
</evidence>
<evidence type="ECO:0000313" key="4">
    <source>
        <dbReference type="Proteomes" id="UP000177097"/>
    </source>
</evidence>
<name>A0A1F7TWC8_9BACT</name>
<feature type="domain" description="Peptidase C39-like" evidence="2">
    <location>
        <begin position="118"/>
        <end position="165"/>
    </location>
</feature>
<reference evidence="3 4" key="1">
    <citation type="journal article" date="2016" name="Nat. Commun.">
        <title>Thousands of microbial genomes shed light on interconnected biogeochemical processes in an aquifer system.</title>
        <authorList>
            <person name="Anantharaman K."/>
            <person name="Brown C.T."/>
            <person name="Hug L.A."/>
            <person name="Sharon I."/>
            <person name="Castelle C.J."/>
            <person name="Probst A.J."/>
            <person name="Thomas B.C."/>
            <person name="Singh A."/>
            <person name="Wilkins M.J."/>
            <person name="Karaoz U."/>
            <person name="Brodie E.L."/>
            <person name="Williams K.H."/>
            <person name="Hubbard S.S."/>
            <person name="Banfield J.F."/>
        </authorList>
    </citation>
    <scope>NUCLEOTIDE SEQUENCE [LARGE SCALE GENOMIC DNA]</scope>
</reference>
<keyword evidence="1" id="KW-0472">Membrane</keyword>
<protein>
    <recommendedName>
        <fullName evidence="2">Peptidase C39-like domain-containing protein</fullName>
    </recommendedName>
</protein>
<sequence length="220" mass="24397">MKQVFWVFGFLILIVAIFGVAWMVRVPAVVITKEEAVSVSIPFPIDQRLRQGINECGPYSAAAAIAGVTGVFTDPREIVASTKWRLPSGGTLPWGMTAVLKDRDLSPREFTARHLSYNDRMRAVVSELQRGHPVILLGRKEGTLHYITVLGYDRETDTFHLYDSWYPQGDDGHTIDDNGAESGNRTLSRSELLSFWQGGGVGPFYRWYGIAVASSANESS</sequence>
<accession>A0A1F7TWC8</accession>
<evidence type="ECO:0000256" key="1">
    <source>
        <dbReference type="SAM" id="Phobius"/>
    </source>
</evidence>
<dbReference type="EMBL" id="MGDX01000033">
    <property type="protein sequence ID" value="OGL70246.1"/>
    <property type="molecule type" value="Genomic_DNA"/>
</dbReference>
<dbReference type="Gene3D" id="3.90.70.10">
    <property type="entry name" value="Cysteine proteinases"/>
    <property type="match status" value="1"/>
</dbReference>
<keyword evidence="1" id="KW-0812">Transmembrane</keyword>
<dbReference type="InterPro" id="IPR039564">
    <property type="entry name" value="Peptidase_C39-like"/>
</dbReference>
<dbReference type="Pfam" id="PF13529">
    <property type="entry name" value="Peptidase_C39_2"/>
    <property type="match status" value="1"/>
</dbReference>
<evidence type="ECO:0000259" key="2">
    <source>
        <dbReference type="Pfam" id="PF13529"/>
    </source>
</evidence>
<organism evidence="3 4">
    <name type="scientific">Candidatus Uhrbacteria bacterium RIFCSPHIGHO2_02_FULL_53_13</name>
    <dbReference type="NCBI Taxonomy" id="1802389"/>
    <lineage>
        <taxon>Bacteria</taxon>
        <taxon>Candidatus Uhriibacteriota</taxon>
    </lineage>
</organism>
<comment type="caution">
    <text evidence="3">The sequence shown here is derived from an EMBL/GenBank/DDBJ whole genome shotgun (WGS) entry which is preliminary data.</text>
</comment>
<dbReference type="AlphaFoldDB" id="A0A1F7TWC8"/>
<feature type="transmembrane region" description="Helical" evidence="1">
    <location>
        <begin position="6"/>
        <end position="24"/>
    </location>
</feature>